<proteinExistence type="predicted"/>
<comment type="caution">
    <text evidence="1">The sequence shown here is derived from an EMBL/GenBank/DDBJ whole genome shotgun (WGS) entry which is preliminary data.</text>
</comment>
<dbReference type="EMBL" id="VZUS01000006">
    <property type="protein sequence ID" value="KAB1184826.1"/>
    <property type="molecule type" value="Genomic_DNA"/>
</dbReference>
<evidence type="ECO:0000313" key="1">
    <source>
        <dbReference type="EMBL" id="KAB1184826.1"/>
    </source>
</evidence>
<dbReference type="AlphaFoldDB" id="A0A643JSM5"/>
<gene>
    <name evidence="1" type="ORF">Hfx1149_17340</name>
</gene>
<name>A0A643JSM5_9EURY</name>
<protein>
    <submittedName>
        <fullName evidence="1">Uncharacterized protein</fullName>
    </submittedName>
</protein>
<accession>A0A643JSM5</accession>
<reference evidence="1" key="1">
    <citation type="submission" date="2019-09" db="EMBL/GenBank/DDBJ databases">
        <title>Genomic analysis of Haloferax sp. CBA1149.</title>
        <authorList>
            <person name="Roh S.W."/>
        </authorList>
    </citation>
    <scope>NUCLEOTIDE SEQUENCE</scope>
    <source>
        <strain evidence="1">CBA1149</strain>
    </source>
</reference>
<organism evidence="1">
    <name type="scientific">Haloferax sp. CBA1149</name>
    <dbReference type="NCBI Taxonomy" id="2650753"/>
    <lineage>
        <taxon>Archaea</taxon>
        <taxon>Methanobacteriati</taxon>
        <taxon>Methanobacteriota</taxon>
        <taxon>Stenosarchaea group</taxon>
        <taxon>Halobacteria</taxon>
        <taxon>Halobacteriales</taxon>
        <taxon>Haloferacaceae</taxon>
        <taxon>Haloferax</taxon>
    </lineage>
</organism>
<dbReference type="RefSeq" id="WP_151139990.1">
    <property type="nucleotide sequence ID" value="NZ_VZUS01000006.1"/>
</dbReference>
<sequence length="105" mass="11784">MSDEIDVSDDPDILDGKKIIEGIGDTLRLLLDAQHGTLSDEKQTKILNLRGSDPAEALGHSYHLRDELRENGYAADCEYLGLADNQPEWSSEPRHEIKLCINHDE</sequence>